<proteinExistence type="predicted"/>
<accession>K8XP80</accession>
<name>K8XP80_RHOOP</name>
<gene>
    <name evidence="1" type="ORF">WSS_A07309</name>
</gene>
<dbReference type="AlphaFoldDB" id="K8XP80"/>
<comment type="caution">
    <text evidence="1">The sequence shown here is derived from an EMBL/GenBank/DDBJ whole genome shotgun (WGS) entry which is preliminary data.</text>
</comment>
<dbReference type="Proteomes" id="UP000005951">
    <property type="component" value="Unassembled WGS sequence"/>
</dbReference>
<protein>
    <submittedName>
        <fullName evidence="1">Uncharacterized protein</fullName>
    </submittedName>
</protein>
<evidence type="ECO:0000313" key="2">
    <source>
        <dbReference type="Proteomes" id="UP000005951"/>
    </source>
</evidence>
<sequence length="84" mass="9408">MGKPLFAAFRPLLLRKPRVTGFESLFSQGFSPSSKQRTGDAGFGVVPDSDVMLLRPLPEDVGFKAFRIAEYSEFRLILAIQSDW</sequence>
<dbReference type="EMBL" id="AJYC02000019">
    <property type="protein sequence ID" value="EKT83448.1"/>
    <property type="molecule type" value="Genomic_DNA"/>
</dbReference>
<reference evidence="1 2" key="1">
    <citation type="journal article" date="2013" name="Genome Announc.">
        <title>Draft Genome Sequence of Rhodococcus opacus Strain M213 Shows a Diverse Catabolic Potential.</title>
        <authorList>
            <person name="Pathak A."/>
            <person name="Green S.J."/>
            <person name="Ogram A."/>
            <person name="Chauhan A."/>
        </authorList>
    </citation>
    <scope>NUCLEOTIDE SEQUENCE [LARGE SCALE GENOMIC DNA]</scope>
    <source>
        <strain evidence="1 2">M213</strain>
    </source>
</reference>
<evidence type="ECO:0000313" key="1">
    <source>
        <dbReference type="EMBL" id="EKT83448.1"/>
    </source>
</evidence>
<organism evidence="1 2">
    <name type="scientific">Rhodococcus opacus M213</name>
    <dbReference type="NCBI Taxonomy" id="1129896"/>
    <lineage>
        <taxon>Bacteria</taxon>
        <taxon>Bacillati</taxon>
        <taxon>Actinomycetota</taxon>
        <taxon>Actinomycetes</taxon>
        <taxon>Mycobacteriales</taxon>
        <taxon>Nocardiaceae</taxon>
        <taxon>Rhodococcus</taxon>
    </lineage>
</organism>